<dbReference type="InterPro" id="IPR050228">
    <property type="entry name" value="Carboxylesterase_BioH"/>
</dbReference>
<evidence type="ECO:0000313" key="2">
    <source>
        <dbReference type="EMBL" id="XDO95626.1"/>
    </source>
</evidence>
<dbReference type="PANTHER" id="PTHR43194:SF2">
    <property type="entry name" value="PEROXISOMAL MEMBRANE PROTEIN LPX1"/>
    <property type="match status" value="1"/>
</dbReference>
<dbReference type="Pfam" id="PF12697">
    <property type="entry name" value="Abhydrolase_6"/>
    <property type="match status" value="1"/>
</dbReference>
<dbReference type="InterPro" id="IPR000073">
    <property type="entry name" value="AB_hydrolase_1"/>
</dbReference>
<evidence type="ECO:0000259" key="1">
    <source>
        <dbReference type="Pfam" id="PF12697"/>
    </source>
</evidence>
<dbReference type="RefSeq" id="WP_369058473.1">
    <property type="nucleotide sequence ID" value="NZ_CP158375.1"/>
</dbReference>
<gene>
    <name evidence="2" type="ORF">ABOZ73_12525</name>
</gene>
<dbReference type="Gene3D" id="3.40.50.1820">
    <property type="entry name" value="alpha/beta hydrolase"/>
    <property type="match status" value="1"/>
</dbReference>
<proteinExistence type="predicted"/>
<dbReference type="InterPro" id="IPR029058">
    <property type="entry name" value="AB_hydrolase_fold"/>
</dbReference>
<sequence>MGEAAASDTGFQRRTFTVPGGTMTGLEFGPADRPIDVVFLNANGFNAMTYRSILAPLKTLRILAVDQRGHGHTNLPLKQTPRPSWNDLRDDLLALLDVIGGTTPVLAGHSMGGTASLLAAAKRPGAARGLVLLDPVVTPRAAWWAAQLPWAASAALKGFPLAKAAVRRRDRFPDRDTAFAGYHGRGAFKTWSDEMLRDYLEDGLIPTGEGDLKLACPPAWEASNYAAQGHDSWGALRRITVPTRILRAERHSTCSLTEGSPLLARKPNISLSTIAGTGHFIAMERPDLVREALTAAAAA</sequence>
<dbReference type="EMBL" id="CP158375">
    <property type="protein sequence ID" value="XDO95626.1"/>
    <property type="molecule type" value="Genomic_DNA"/>
</dbReference>
<accession>A0AB39KP62</accession>
<dbReference type="PANTHER" id="PTHR43194">
    <property type="entry name" value="HYDROLASE ALPHA/BETA FOLD FAMILY"/>
    <property type="match status" value="1"/>
</dbReference>
<dbReference type="SUPFAM" id="SSF53474">
    <property type="entry name" value="alpha/beta-Hydrolases"/>
    <property type="match status" value="1"/>
</dbReference>
<protein>
    <submittedName>
        <fullName evidence="2">Alpha/beta hydrolase</fullName>
    </submittedName>
</protein>
<dbReference type="GO" id="GO:0016787">
    <property type="term" value="F:hydrolase activity"/>
    <property type="evidence" value="ECO:0007669"/>
    <property type="project" value="UniProtKB-KW"/>
</dbReference>
<dbReference type="PRINTS" id="PR00111">
    <property type="entry name" value="ABHYDROLASE"/>
</dbReference>
<name>A0AB39KP62_9CAUL</name>
<keyword evidence="2" id="KW-0378">Hydrolase</keyword>
<organism evidence="2">
    <name type="scientific">Caulobacter sp. 73W</name>
    <dbReference type="NCBI Taxonomy" id="3161137"/>
    <lineage>
        <taxon>Bacteria</taxon>
        <taxon>Pseudomonadati</taxon>
        <taxon>Pseudomonadota</taxon>
        <taxon>Alphaproteobacteria</taxon>
        <taxon>Caulobacterales</taxon>
        <taxon>Caulobacteraceae</taxon>
        <taxon>Caulobacter</taxon>
    </lineage>
</organism>
<dbReference type="InterPro" id="IPR000639">
    <property type="entry name" value="Epox_hydrolase-like"/>
</dbReference>
<dbReference type="PRINTS" id="PR00412">
    <property type="entry name" value="EPOXHYDRLASE"/>
</dbReference>
<dbReference type="AlphaFoldDB" id="A0AB39KP62"/>
<feature type="domain" description="AB hydrolase-1" evidence="1">
    <location>
        <begin position="37"/>
        <end position="292"/>
    </location>
</feature>
<reference evidence="2" key="1">
    <citation type="submission" date="2024-06" db="EMBL/GenBank/DDBJ databases">
        <title>Caulobacter inopinatus, sp. nov.</title>
        <authorList>
            <person name="Donachie S.P."/>
        </authorList>
    </citation>
    <scope>NUCLEOTIDE SEQUENCE</scope>
    <source>
        <strain evidence="2">73W</strain>
    </source>
</reference>